<feature type="coiled-coil region" evidence="9">
    <location>
        <begin position="214"/>
        <end position="277"/>
    </location>
</feature>
<dbReference type="AlphaFoldDB" id="A0A1W1HD37"/>
<evidence type="ECO:0000256" key="3">
    <source>
        <dbReference type="ARBA" id="ARBA00022448"/>
    </source>
</evidence>
<evidence type="ECO:0000256" key="10">
    <source>
        <dbReference type="SAM" id="Phobius"/>
    </source>
</evidence>
<keyword evidence="5" id="KW-0997">Cell inner membrane</keyword>
<name>A0A1W1HD37_9BACT</name>
<feature type="transmembrane region" description="Helical" evidence="10">
    <location>
        <begin position="20"/>
        <end position="42"/>
    </location>
</feature>
<dbReference type="NCBIfam" id="TIGR01843">
    <property type="entry name" value="type_I_hlyD"/>
    <property type="match status" value="1"/>
</dbReference>
<evidence type="ECO:0000256" key="2">
    <source>
        <dbReference type="ARBA" id="ARBA00009477"/>
    </source>
</evidence>
<organism evidence="13 14">
    <name type="scientific">Desulfamplus magnetovallimortis</name>
    <dbReference type="NCBI Taxonomy" id="1246637"/>
    <lineage>
        <taxon>Bacteria</taxon>
        <taxon>Pseudomonadati</taxon>
        <taxon>Thermodesulfobacteriota</taxon>
        <taxon>Desulfobacteria</taxon>
        <taxon>Desulfobacterales</taxon>
        <taxon>Desulfobacteraceae</taxon>
        <taxon>Desulfamplus</taxon>
    </lineage>
</organism>
<keyword evidence="14" id="KW-1185">Reference proteome</keyword>
<proteinExistence type="inferred from homology"/>
<evidence type="ECO:0000259" key="11">
    <source>
        <dbReference type="Pfam" id="PF25994"/>
    </source>
</evidence>
<dbReference type="GO" id="GO:0005886">
    <property type="term" value="C:plasma membrane"/>
    <property type="evidence" value="ECO:0007669"/>
    <property type="project" value="UniProtKB-SubCell"/>
</dbReference>
<dbReference type="PANTHER" id="PTHR30386">
    <property type="entry name" value="MEMBRANE FUSION SUBUNIT OF EMRAB-TOLC MULTIDRUG EFFLUX PUMP"/>
    <property type="match status" value="1"/>
</dbReference>
<dbReference type="RefSeq" id="WP_080808179.1">
    <property type="nucleotide sequence ID" value="NZ_LT828560.1"/>
</dbReference>
<accession>A0A1W1HD37</accession>
<dbReference type="Gene3D" id="2.40.30.170">
    <property type="match status" value="1"/>
</dbReference>
<evidence type="ECO:0000256" key="5">
    <source>
        <dbReference type="ARBA" id="ARBA00022519"/>
    </source>
</evidence>
<reference evidence="13 14" key="1">
    <citation type="submission" date="2017-03" db="EMBL/GenBank/DDBJ databases">
        <authorList>
            <person name="Afonso C.L."/>
            <person name="Miller P.J."/>
            <person name="Scott M.A."/>
            <person name="Spackman E."/>
            <person name="Goraichik I."/>
            <person name="Dimitrov K.M."/>
            <person name="Suarez D.L."/>
            <person name="Swayne D.E."/>
        </authorList>
    </citation>
    <scope>NUCLEOTIDE SEQUENCE [LARGE SCALE GENOMIC DNA]</scope>
    <source>
        <strain evidence="13">PRJEB14757</strain>
    </source>
</reference>
<gene>
    <name evidence="13" type="ORF">MTBBW1_2200010</name>
</gene>
<dbReference type="InterPro" id="IPR050739">
    <property type="entry name" value="MFP"/>
</dbReference>
<sequence length="442" mass="49458">MEKDLKQKKTGRYRVRPGWVIFAGLFVILLFFGGLGGVAAYLPFSGAVIAPGVVKVSQEKKTVQHLEGGLVQQIFVREGDRVNKGDVLIKLRSSQVTSSVALLKGRLASKQIEAARLEAQRDFRKNMTIPEGVEGNDADIEQWINSEKNLFEKAKTSLESRISSQKARISQLQEKAKGTKREVEANAGIIESLEEEIKAKEALMEGRYMDKAQVLTLKRQLAEQTGQKARLEQLIAEIGESIEEIKFSILSLENSYREEAAAQLNEVRDEIFQIRRQLAPQIDADERLSIRAPVSGVVLNMAVHSEHGGVIRPGEPILDIVPDDADLIIECTLRQDKITQVYIDQETKVQLGAFNRITTPPVPGKVSYISADRVEQRMPTGQIMSAYVLHISVDKKDLDEHDAWLSPGMPATCFITTEKRTFLQYLVEPILLNLDQSLRETL</sequence>
<dbReference type="Gene3D" id="2.40.50.100">
    <property type="match status" value="1"/>
</dbReference>
<evidence type="ECO:0000256" key="9">
    <source>
        <dbReference type="SAM" id="Coils"/>
    </source>
</evidence>
<keyword evidence="7 10" id="KW-1133">Transmembrane helix</keyword>
<comment type="similarity">
    <text evidence="2">Belongs to the membrane fusion protein (MFP) (TC 8.A.1) family.</text>
</comment>
<protein>
    <submittedName>
        <fullName evidence="13">Type I secretion membrane fusion protein, HlyD family</fullName>
    </submittedName>
</protein>
<dbReference type="GO" id="GO:0015031">
    <property type="term" value="P:protein transport"/>
    <property type="evidence" value="ECO:0007669"/>
    <property type="project" value="InterPro"/>
</dbReference>
<evidence type="ECO:0000313" key="14">
    <source>
        <dbReference type="Proteomes" id="UP000191931"/>
    </source>
</evidence>
<dbReference type="InterPro" id="IPR010129">
    <property type="entry name" value="T1SS_HlyD"/>
</dbReference>
<feature type="domain" description="AprE-like long alpha-helical hairpin" evidence="11">
    <location>
        <begin position="98"/>
        <end position="281"/>
    </location>
</feature>
<feature type="domain" description="AprE-like beta-barrel" evidence="12">
    <location>
        <begin position="327"/>
        <end position="418"/>
    </location>
</feature>
<evidence type="ECO:0000259" key="12">
    <source>
        <dbReference type="Pfam" id="PF26002"/>
    </source>
</evidence>
<keyword evidence="3" id="KW-0813">Transport</keyword>
<evidence type="ECO:0000256" key="7">
    <source>
        <dbReference type="ARBA" id="ARBA00022989"/>
    </source>
</evidence>
<dbReference type="InterPro" id="IPR058982">
    <property type="entry name" value="Beta-barrel_AprE"/>
</dbReference>
<dbReference type="OrthoDB" id="9810980at2"/>
<dbReference type="InterPro" id="IPR058781">
    <property type="entry name" value="HH_AprE-like"/>
</dbReference>
<dbReference type="STRING" id="1246637.MTBBW1_2200010"/>
<dbReference type="PANTHER" id="PTHR30386:SF17">
    <property type="entry name" value="ALKALINE PROTEASE SECRETION PROTEIN APRE"/>
    <property type="match status" value="1"/>
</dbReference>
<evidence type="ECO:0000256" key="1">
    <source>
        <dbReference type="ARBA" id="ARBA00004377"/>
    </source>
</evidence>
<feature type="coiled-coil region" evidence="9">
    <location>
        <begin position="155"/>
        <end position="182"/>
    </location>
</feature>
<evidence type="ECO:0000256" key="6">
    <source>
        <dbReference type="ARBA" id="ARBA00022692"/>
    </source>
</evidence>
<dbReference type="Pfam" id="PF26002">
    <property type="entry name" value="Beta-barrel_AprE"/>
    <property type="match status" value="1"/>
</dbReference>
<dbReference type="EMBL" id="FWEV01000136">
    <property type="protein sequence ID" value="SLM30356.1"/>
    <property type="molecule type" value="Genomic_DNA"/>
</dbReference>
<dbReference type="Gene3D" id="1.20.58.340">
    <property type="entry name" value="Magnesium transport protein CorA, transmembrane region"/>
    <property type="match status" value="1"/>
</dbReference>
<evidence type="ECO:0000256" key="4">
    <source>
        <dbReference type="ARBA" id="ARBA00022475"/>
    </source>
</evidence>
<dbReference type="Pfam" id="PF25994">
    <property type="entry name" value="HH_AprE"/>
    <property type="match status" value="1"/>
</dbReference>
<dbReference type="PRINTS" id="PR01490">
    <property type="entry name" value="RTXTOXIND"/>
</dbReference>
<dbReference type="Proteomes" id="UP000191931">
    <property type="component" value="Unassembled WGS sequence"/>
</dbReference>
<evidence type="ECO:0000313" key="13">
    <source>
        <dbReference type="EMBL" id="SLM30356.1"/>
    </source>
</evidence>
<keyword evidence="4" id="KW-1003">Cell membrane</keyword>
<comment type="subcellular location">
    <subcellularLocation>
        <location evidence="1">Cell inner membrane</location>
        <topology evidence="1">Single-pass membrane protein</topology>
    </subcellularLocation>
</comment>
<evidence type="ECO:0000256" key="8">
    <source>
        <dbReference type="ARBA" id="ARBA00023136"/>
    </source>
</evidence>
<keyword evidence="9" id="KW-0175">Coiled coil</keyword>
<keyword evidence="6 10" id="KW-0812">Transmembrane</keyword>
<keyword evidence="8 10" id="KW-0472">Membrane</keyword>